<dbReference type="OrthoDB" id="16747at2759"/>
<dbReference type="Pfam" id="PF02515">
    <property type="entry name" value="CoA_transf_3"/>
    <property type="match status" value="1"/>
</dbReference>
<reference evidence="2 3" key="1">
    <citation type="submission" date="2016-03" db="EMBL/GenBank/DDBJ databases">
        <title>Whole genome sequencing of Grifola frondosa 9006-11.</title>
        <authorList>
            <person name="Min B."/>
            <person name="Park H."/>
            <person name="Kim J.-G."/>
            <person name="Cho H."/>
            <person name="Oh Y.-L."/>
            <person name="Kong W.-S."/>
            <person name="Choi I.-G."/>
        </authorList>
    </citation>
    <scope>NUCLEOTIDE SEQUENCE [LARGE SCALE GENOMIC DNA]</scope>
    <source>
        <strain evidence="2 3">9006-11</strain>
    </source>
</reference>
<proteinExistence type="inferred from homology"/>
<dbReference type="InterPro" id="IPR050509">
    <property type="entry name" value="CoA-transferase_III"/>
</dbReference>
<dbReference type="OMA" id="VVIDPFR"/>
<evidence type="ECO:0000313" key="2">
    <source>
        <dbReference type="EMBL" id="OBZ72494.1"/>
    </source>
</evidence>
<dbReference type="GO" id="GO:0003824">
    <property type="term" value="F:catalytic activity"/>
    <property type="evidence" value="ECO:0007669"/>
    <property type="project" value="InterPro"/>
</dbReference>
<dbReference type="Gene3D" id="3.40.50.10540">
    <property type="entry name" value="Crotonobetainyl-coa:carnitine coa-transferase, domain 1"/>
    <property type="match status" value="1"/>
</dbReference>
<dbReference type="Gene3D" id="3.30.1540.10">
    <property type="entry name" value="formyl-coa transferase, domain 3"/>
    <property type="match status" value="1"/>
</dbReference>
<accession>A0A1C7MBY6</accession>
<dbReference type="InterPro" id="IPR003673">
    <property type="entry name" value="CoA-Trfase_fam_III"/>
</dbReference>
<dbReference type="SUPFAM" id="SSF89796">
    <property type="entry name" value="CoA-transferase family III (CaiB/BaiF)"/>
    <property type="match status" value="1"/>
</dbReference>
<name>A0A1C7MBY6_GRIFR</name>
<evidence type="ECO:0000313" key="3">
    <source>
        <dbReference type="Proteomes" id="UP000092993"/>
    </source>
</evidence>
<dbReference type="Proteomes" id="UP000092993">
    <property type="component" value="Unassembled WGS sequence"/>
</dbReference>
<dbReference type="EMBL" id="LUGG01000009">
    <property type="protein sequence ID" value="OBZ72494.1"/>
    <property type="molecule type" value="Genomic_DNA"/>
</dbReference>
<sequence length="405" mass="43437">MALPLTGVKVVEFAGLAPGPMTGMILADFGANVVRVDRPSPSSPSPDVLCRGKRSIAIDPKTPSGLTAVRKLIDQADVLIDPFRPGVTERLGLGPEVFLGNQTAGKEGSNKKLIFARLVGFTRTGPYKTMAGHDLNYLALSGVLSMFPGEEKPDFPLNILGDFAGGGLMCAMGILFALIERSKSGRGQIVHTDMVSLGSAIPLDFPLLLTQFPGSSYFSERRGTNVLDGGAPFYNVYTCADGHWMSVACLEPQFFRVFLERFCAALPSDFALDDGWKPSGVEVQNDKSAWLRLKEYFEKGFKLFPRDHWTNIFHGTDACAVPVLSVSEAASLASADASTLGPTPHPQLSRTPALPAHCASIEGLHNILLERGAHTEEVLDELGLSVGEKRRLVDDGALGKGLAKL</sequence>
<gene>
    <name evidence="2" type="primary">Amacr</name>
    <name evidence="2" type="ORF">A0H81_07812</name>
</gene>
<dbReference type="STRING" id="5627.A0A1C7MBY6"/>
<protein>
    <submittedName>
        <fullName evidence="2">Alpha-methylacyl-CoA racemase</fullName>
    </submittedName>
</protein>
<comment type="caution">
    <text evidence="2">The sequence shown here is derived from an EMBL/GenBank/DDBJ whole genome shotgun (WGS) entry which is preliminary data.</text>
</comment>
<dbReference type="InterPro" id="IPR023606">
    <property type="entry name" value="CoA-Trfase_III_dom_1_sf"/>
</dbReference>
<keyword evidence="3" id="KW-1185">Reference proteome</keyword>
<dbReference type="PANTHER" id="PTHR48228">
    <property type="entry name" value="SUCCINYL-COA--D-CITRAMALATE COA-TRANSFERASE"/>
    <property type="match status" value="1"/>
</dbReference>
<evidence type="ECO:0000256" key="1">
    <source>
        <dbReference type="ARBA" id="ARBA00008383"/>
    </source>
</evidence>
<organism evidence="2 3">
    <name type="scientific">Grifola frondosa</name>
    <name type="common">Maitake</name>
    <name type="synonym">Polyporus frondosus</name>
    <dbReference type="NCBI Taxonomy" id="5627"/>
    <lineage>
        <taxon>Eukaryota</taxon>
        <taxon>Fungi</taxon>
        <taxon>Dikarya</taxon>
        <taxon>Basidiomycota</taxon>
        <taxon>Agaricomycotina</taxon>
        <taxon>Agaricomycetes</taxon>
        <taxon>Polyporales</taxon>
        <taxon>Grifolaceae</taxon>
        <taxon>Grifola</taxon>
    </lineage>
</organism>
<dbReference type="AlphaFoldDB" id="A0A1C7MBY6"/>
<dbReference type="PANTHER" id="PTHR48228:SF5">
    <property type="entry name" value="ALPHA-METHYLACYL-COA RACEMASE"/>
    <property type="match status" value="1"/>
</dbReference>
<comment type="similarity">
    <text evidence="1">Belongs to the CoA-transferase III family.</text>
</comment>
<dbReference type="InterPro" id="IPR044855">
    <property type="entry name" value="CoA-Trfase_III_dom3_sf"/>
</dbReference>